<sequence length="105" mass="11645">MTLKKRSEIPHKNKFVKKRPSPNPSQKTDLPPKNYTAKVVISTKQNKKQNKTKTNNNYNKVGTLNATVPVRLPRKQATSLLDDQVSPTVILDFPGSTQAGNVSSC</sequence>
<evidence type="ECO:0000313" key="2">
    <source>
        <dbReference type="EMBL" id="CAG6729368.1"/>
    </source>
</evidence>
<protein>
    <submittedName>
        <fullName evidence="2">Uncharacterized protein</fullName>
    </submittedName>
</protein>
<feature type="region of interest" description="Disordered" evidence="1">
    <location>
        <begin position="1"/>
        <end position="35"/>
    </location>
</feature>
<dbReference type="EMBL" id="HBUF01378621">
    <property type="protein sequence ID" value="CAG6729368.1"/>
    <property type="molecule type" value="Transcribed_RNA"/>
</dbReference>
<evidence type="ECO:0000256" key="1">
    <source>
        <dbReference type="SAM" id="MobiDB-lite"/>
    </source>
</evidence>
<name>A0A8D8YIB5_9HEMI</name>
<proteinExistence type="predicted"/>
<feature type="compositionally biased region" description="Basic and acidic residues" evidence="1">
    <location>
        <begin position="1"/>
        <end position="11"/>
    </location>
</feature>
<organism evidence="2">
    <name type="scientific">Cacopsylla melanoneura</name>
    <dbReference type="NCBI Taxonomy" id="428564"/>
    <lineage>
        <taxon>Eukaryota</taxon>
        <taxon>Metazoa</taxon>
        <taxon>Ecdysozoa</taxon>
        <taxon>Arthropoda</taxon>
        <taxon>Hexapoda</taxon>
        <taxon>Insecta</taxon>
        <taxon>Pterygota</taxon>
        <taxon>Neoptera</taxon>
        <taxon>Paraneoptera</taxon>
        <taxon>Hemiptera</taxon>
        <taxon>Sternorrhyncha</taxon>
        <taxon>Psylloidea</taxon>
        <taxon>Psyllidae</taxon>
        <taxon>Psyllinae</taxon>
        <taxon>Cacopsylla</taxon>
    </lineage>
</organism>
<reference evidence="2" key="1">
    <citation type="submission" date="2021-05" db="EMBL/GenBank/DDBJ databases">
        <authorList>
            <person name="Alioto T."/>
            <person name="Alioto T."/>
            <person name="Gomez Garrido J."/>
        </authorList>
    </citation>
    <scope>NUCLEOTIDE SEQUENCE</scope>
</reference>
<dbReference type="AlphaFoldDB" id="A0A8D8YIB5"/>
<accession>A0A8D8YIB5</accession>